<keyword evidence="2" id="KW-0472">Membrane</keyword>
<evidence type="ECO:0000313" key="3">
    <source>
        <dbReference type="EMBL" id="TWU23454.1"/>
    </source>
</evidence>
<name>A0A5C6CJ27_9BACT</name>
<sequence>MATVKYTTLRKFNLNGGVKSKYLDVGATTVDVIIEIDKTLDDLIKSGKESLKISHLGDVAKKEVSKASKAFADTIKDLDKKIAQNILDKEATDAKIKEANQVLRHYAKIVEANANAAVQKEWQGYMSRRKHLKSFRIKCVAKITMSTIGIGIAVTSAVMSFGTLWMNIGTAAKGLTDLVQTAKTWSQSLDTVYRDLLVQMTKVDALNAKREKAKSTKEAQKLSKTKEGLKELTNSLLPISKSMVKATSEIENTCKQFLGLVAKLENKADDIAGQINKLMKLMTKIPDKQLSSDLKAIVTQMDRKIQELFSEITKLHKRSQNAAKFGNRALKATQKLRKQDQWGPVDAEKSLDTGKHAISAYAVTNFIYQLAKNGKSLIPI</sequence>
<dbReference type="EMBL" id="SJPT01000004">
    <property type="protein sequence ID" value="TWU23454.1"/>
    <property type="molecule type" value="Genomic_DNA"/>
</dbReference>
<gene>
    <name evidence="3" type="ORF">Pla52o_29900</name>
</gene>
<keyword evidence="1" id="KW-0175">Coiled coil</keyword>
<evidence type="ECO:0000256" key="1">
    <source>
        <dbReference type="SAM" id="Coils"/>
    </source>
</evidence>
<dbReference type="RefSeq" id="WP_146595158.1">
    <property type="nucleotide sequence ID" value="NZ_SJPT01000004.1"/>
</dbReference>
<dbReference type="Proteomes" id="UP000316304">
    <property type="component" value="Unassembled WGS sequence"/>
</dbReference>
<evidence type="ECO:0000256" key="2">
    <source>
        <dbReference type="SAM" id="Phobius"/>
    </source>
</evidence>
<feature type="transmembrane region" description="Helical" evidence="2">
    <location>
        <begin position="139"/>
        <end position="166"/>
    </location>
</feature>
<organism evidence="3 4">
    <name type="scientific">Novipirellula galeiformis</name>
    <dbReference type="NCBI Taxonomy" id="2528004"/>
    <lineage>
        <taxon>Bacteria</taxon>
        <taxon>Pseudomonadati</taxon>
        <taxon>Planctomycetota</taxon>
        <taxon>Planctomycetia</taxon>
        <taxon>Pirellulales</taxon>
        <taxon>Pirellulaceae</taxon>
        <taxon>Novipirellula</taxon>
    </lineage>
</organism>
<comment type="caution">
    <text evidence="3">The sequence shown here is derived from an EMBL/GenBank/DDBJ whole genome shotgun (WGS) entry which is preliminary data.</text>
</comment>
<keyword evidence="2" id="KW-0812">Transmembrane</keyword>
<reference evidence="3 4" key="1">
    <citation type="submission" date="2019-02" db="EMBL/GenBank/DDBJ databases">
        <title>Deep-cultivation of Planctomycetes and their phenomic and genomic characterization uncovers novel biology.</title>
        <authorList>
            <person name="Wiegand S."/>
            <person name="Jogler M."/>
            <person name="Boedeker C."/>
            <person name="Pinto D."/>
            <person name="Vollmers J."/>
            <person name="Rivas-Marin E."/>
            <person name="Kohn T."/>
            <person name="Peeters S.H."/>
            <person name="Heuer A."/>
            <person name="Rast P."/>
            <person name="Oberbeckmann S."/>
            <person name="Bunk B."/>
            <person name="Jeske O."/>
            <person name="Meyerdierks A."/>
            <person name="Storesund J.E."/>
            <person name="Kallscheuer N."/>
            <person name="Luecker S."/>
            <person name="Lage O.M."/>
            <person name="Pohl T."/>
            <person name="Merkel B.J."/>
            <person name="Hornburger P."/>
            <person name="Mueller R.-W."/>
            <person name="Bruemmer F."/>
            <person name="Labrenz M."/>
            <person name="Spormann A.M."/>
            <person name="Op Den Camp H."/>
            <person name="Overmann J."/>
            <person name="Amann R."/>
            <person name="Jetten M.S.M."/>
            <person name="Mascher T."/>
            <person name="Medema M.H."/>
            <person name="Devos D.P."/>
            <person name="Kaster A.-K."/>
            <person name="Ovreas L."/>
            <person name="Rohde M."/>
            <person name="Galperin M.Y."/>
            <person name="Jogler C."/>
        </authorList>
    </citation>
    <scope>NUCLEOTIDE SEQUENCE [LARGE SCALE GENOMIC DNA]</scope>
    <source>
        <strain evidence="3 4">Pla52o</strain>
    </source>
</reference>
<protein>
    <submittedName>
        <fullName evidence="3">Uncharacterized protein</fullName>
    </submittedName>
</protein>
<proteinExistence type="predicted"/>
<keyword evidence="4" id="KW-1185">Reference proteome</keyword>
<evidence type="ECO:0000313" key="4">
    <source>
        <dbReference type="Proteomes" id="UP000316304"/>
    </source>
</evidence>
<feature type="coiled-coil region" evidence="1">
    <location>
        <begin position="205"/>
        <end position="232"/>
    </location>
</feature>
<keyword evidence="2" id="KW-1133">Transmembrane helix</keyword>
<accession>A0A5C6CJ27</accession>
<dbReference type="AlphaFoldDB" id="A0A5C6CJ27"/>